<reference evidence="1" key="1">
    <citation type="submission" date="2018-05" db="EMBL/GenBank/DDBJ databases">
        <authorList>
            <person name="Lanie J.A."/>
            <person name="Ng W.-L."/>
            <person name="Kazmierczak K.M."/>
            <person name="Andrzejewski T.M."/>
            <person name="Davidsen T.M."/>
            <person name="Wayne K.J."/>
            <person name="Tettelin H."/>
            <person name="Glass J.I."/>
            <person name="Rusch D."/>
            <person name="Podicherti R."/>
            <person name="Tsui H.-C.T."/>
            <person name="Winkler M.E."/>
        </authorList>
    </citation>
    <scope>NUCLEOTIDE SEQUENCE</scope>
</reference>
<organism evidence="1">
    <name type="scientific">marine metagenome</name>
    <dbReference type="NCBI Taxonomy" id="408172"/>
    <lineage>
        <taxon>unclassified sequences</taxon>
        <taxon>metagenomes</taxon>
        <taxon>ecological metagenomes</taxon>
    </lineage>
</organism>
<dbReference type="AlphaFoldDB" id="A0A381X646"/>
<protein>
    <submittedName>
        <fullName evidence="1">Uncharacterized protein</fullName>
    </submittedName>
</protein>
<sequence>MGELSKMMPAGGVSHRKTPADKVFFLLK</sequence>
<proteinExistence type="predicted"/>
<gene>
    <name evidence="1" type="ORF">METZ01_LOCUS112954</name>
</gene>
<name>A0A381X646_9ZZZZ</name>
<accession>A0A381X646</accession>
<evidence type="ECO:0000313" key="1">
    <source>
        <dbReference type="EMBL" id="SVA60100.1"/>
    </source>
</evidence>
<dbReference type="EMBL" id="UINC01014019">
    <property type="protein sequence ID" value="SVA60100.1"/>
    <property type="molecule type" value="Genomic_DNA"/>
</dbReference>